<name>D7NE31_9BACT</name>
<organism evidence="1 2">
    <name type="scientific">Segatella oris C735</name>
    <dbReference type="NCBI Taxonomy" id="563008"/>
    <lineage>
        <taxon>Bacteria</taxon>
        <taxon>Pseudomonadati</taxon>
        <taxon>Bacteroidota</taxon>
        <taxon>Bacteroidia</taxon>
        <taxon>Bacteroidales</taxon>
        <taxon>Prevotellaceae</taxon>
        <taxon>Segatella</taxon>
    </lineage>
</organism>
<protein>
    <recommendedName>
        <fullName evidence="3">Phage morphogenesis protein</fullName>
    </recommendedName>
</protein>
<dbReference type="AlphaFoldDB" id="D7NE31"/>
<dbReference type="InterPro" id="IPR006522">
    <property type="entry name" value="Phage_virion_morphogenesis"/>
</dbReference>
<evidence type="ECO:0000313" key="2">
    <source>
        <dbReference type="Proteomes" id="UP000003805"/>
    </source>
</evidence>
<dbReference type="Proteomes" id="UP000003805">
    <property type="component" value="Unassembled WGS sequence"/>
</dbReference>
<evidence type="ECO:0008006" key="3">
    <source>
        <dbReference type="Google" id="ProtNLM"/>
    </source>
</evidence>
<proteinExistence type="predicted"/>
<dbReference type="EMBL" id="GL349569">
    <property type="protein sequence ID" value="EFI48178.1"/>
    <property type="molecule type" value="Genomic_DNA"/>
</dbReference>
<gene>
    <name evidence="1" type="ORF">HMPREF0665_01805</name>
</gene>
<dbReference type="HOGENOM" id="CLU_118096_0_0_10"/>
<evidence type="ECO:0000313" key="1">
    <source>
        <dbReference type="EMBL" id="EFI48178.1"/>
    </source>
</evidence>
<reference evidence="1 2" key="1">
    <citation type="submission" date="2010-02" db="EMBL/GenBank/DDBJ databases">
        <title>The Genome Sequence of Prevotella oris strain C735.</title>
        <authorList>
            <consortium name="The Broad Institute Genome Sequencing Platform"/>
            <person name="Ward D."/>
            <person name="Feldgarden M."/>
            <person name="Earl A."/>
            <person name="Young S.K."/>
            <person name="Zeng Q."/>
            <person name="Koehrsen M."/>
            <person name="Alvarado L."/>
            <person name="Berlin A."/>
            <person name="Bochicchio J."/>
            <person name="Borenstein D."/>
            <person name="Chapman S.B."/>
            <person name="Chen Z."/>
            <person name="Engels R."/>
            <person name="Freedman E."/>
            <person name="Gellesch M."/>
            <person name="Goldberg J."/>
            <person name="Griggs A."/>
            <person name="Gujja S."/>
            <person name="Heilman E."/>
            <person name="Heiman D."/>
            <person name="Hepburn T."/>
            <person name="Howarth C."/>
            <person name="Jen D."/>
            <person name="Larson L."/>
            <person name="Mehta T."/>
            <person name="Park D."/>
            <person name="Pearson M."/>
            <person name="Roberts A."/>
            <person name="Saif S."/>
            <person name="Shea T."/>
            <person name="Shenoy N."/>
            <person name="Sisk P."/>
            <person name="Stolte C."/>
            <person name="Sykes S."/>
            <person name="Thomson T."/>
            <person name="Walk T."/>
            <person name="White J."/>
            <person name="Yandava C."/>
            <person name="Sibley C.D."/>
            <person name="Field T.R."/>
            <person name="Grinwis M."/>
            <person name="Eshaghurshan C.S."/>
            <person name="Surette M.G."/>
            <person name="Haas B."/>
            <person name="Nusbaum C."/>
            <person name="Birren B."/>
        </authorList>
    </citation>
    <scope>NUCLEOTIDE SEQUENCE [LARGE SCALE GENOMIC DNA]</scope>
    <source>
        <strain evidence="1 2">C735</strain>
    </source>
</reference>
<accession>D7NE31</accession>
<keyword evidence="2" id="KW-1185">Reference proteome</keyword>
<sequence length="190" mass="21954">MISTMSKNDLVHVFARILRDVQIELKDEFDRNFERQGFFSERWARRRSPLRPGRATLVDTGGLRRSVQSKITSGGVTFYSAHPAADIHNEGGEIKVTHRMRGYFWHRYYECAGGFGRKKNGGKRNDHRTQQLSSEAAFWKYMALMRVGSVIHIPRRQFLGASPEVEKAVSAIIEQNLEEYFNNEFKLNGK</sequence>
<dbReference type="Pfam" id="PF05069">
    <property type="entry name" value="Phage_tail_S"/>
    <property type="match status" value="1"/>
</dbReference>
<dbReference type="eggNOG" id="COG5005">
    <property type="taxonomic scope" value="Bacteria"/>
</dbReference>